<evidence type="ECO:0000256" key="1">
    <source>
        <dbReference type="ARBA" id="ARBA00009601"/>
    </source>
</evidence>
<dbReference type="Pfam" id="PF05770">
    <property type="entry name" value="Ins134_P3_kin"/>
    <property type="match status" value="1"/>
</dbReference>
<dbReference type="GO" id="GO:0052726">
    <property type="term" value="F:inositol-1,3,4-trisphosphate 5-kinase activity"/>
    <property type="evidence" value="ECO:0007669"/>
    <property type="project" value="InterPro"/>
</dbReference>
<evidence type="ECO:0000256" key="9">
    <source>
        <dbReference type="PIRSR" id="PIRSR038186-1"/>
    </source>
</evidence>
<evidence type="ECO:0000256" key="6">
    <source>
        <dbReference type="ARBA" id="ARBA00022840"/>
    </source>
</evidence>
<keyword evidence="3 8" id="KW-0479">Metal-binding</keyword>
<accession>A0A8C8RRD0</accession>
<feature type="binding site" evidence="9">
    <location>
        <position position="154"/>
    </location>
    <ligand>
        <name>ATP</name>
        <dbReference type="ChEBI" id="CHEBI:30616"/>
    </ligand>
</feature>
<feature type="domain" description="Inositol 1,3,4-trisphosphate 5/6-kinase ATP-grasp" evidence="12">
    <location>
        <begin position="119"/>
        <end position="313"/>
    </location>
</feature>
<dbReference type="Ensembl" id="ENSPCET00000010055.1">
    <property type="protein sequence ID" value="ENSPCEP00000009723.1"/>
    <property type="gene ID" value="ENSPCEG00000007731.1"/>
</dbReference>
<evidence type="ECO:0000313" key="15">
    <source>
        <dbReference type="Proteomes" id="UP000694393"/>
    </source>
</evidence>
<protein>
    <recommendedName>
        <fullName evidence="8">Inositol-tetrakisphosphate 1-kinase</fullName>
        <ecNumber evidence="8">2.7.1.134</ecNumber>
    </recommendedName>
</protein>
<feature type="binding site" evidence="10">
    <location>
        <position position="278"/>
    </location>
    <ligand>
        <name>Mg(2+)</name>
        <dbReference type="ChEBI" id="CHEBI:18420"/>
        <label>1</label>
    </ligand>
</feature>
<evidence type="ECO:0000256" key="7">
    <source>
        <dbReference type="ARBA" id="ARBA00022842"/>
    </source>
</evidence>
<feature type="binding site" evidence="9">
    <location>
        <position position="196"/>
    </location>
    <ligand>
        <name>1D-myo-inositol 1,3,4-trisphosphate</name>
        <dbReference type="ChEBI" id="CHEBI:58414"/>
    </ligand>
</feature>
<dbReference type="GO" id="GO:0005524">
    <property type="term" value="F:ATP binding"/>
    <property type="evidence" value="ECO:0007669"/>
    <property type="project" value="UniProtKB-KW"/>
</dbReference>
<feature type="region of interest" description="Disordered" evidence="11">
    <location>
        <begin position="344"/>
        <end position="371"/>
    </location>
</feature>
<feature type="binding site" evidence="9">
    <location>
        <position position="298"/>
    </location>
    <ligand>
        <name>1D-myo-inositol 1,3,4-trisphosphate</name>
        <dbReference type="ChEBI" id="CHEBI:58414"/>
    </ligand>
</feature>
<comment type="subunit">
    <text evidence="8">Monomer.</text>
</comment>
<dbReference type="GO" id="GO:0047325">
    <property type="term" value="F:inositol-3,4,5,6-tetrakisphosphate 1-kinase activity"/>
    <property type="evidence" value="ECO:0007669"/>
    <property type="project" value="UniProtKB-EC"/>
</dbReference>
<reference evidence="14" key="1">
    <citation type="submission" date="2025-08" db="UniProtKB">
        <authorList>
            <consortium name="Ensembl"/>
        </authorList>
    </citation>
    <scope>IDENTIFICATION</scope>
</reference>
<feature type="binding site" evidence="10">
    <location>
        <position position="292"/>
    </location>
    <ligand>
        <name>Mg(2+)</name>
        <dbReference type="ChEBI" id="CHEBI:18420"/>
        <label>2</label>
    </ligand>
</feature>
<reference evidence="14" key="2">
    <citation type="submission" date="2025-09" db="UniProtKB">
        <authorList>
            <consortium name="Ensembl"/>
        </authorList>
    </citation>
    <scope>IDENTIFICATION</scope>
</reference>
<keyword evidence="2 8" id="KW-0808">Transferase</keyword>
<comment type="cofactor">
    <cofactor evidence="8 10">
        <name>Mg(2+)</name>
        <dbReference type="ChEBI" id="CHEBI:18420"/>
    </cofactor>
    <text evidence="8 10">Binds 2 magnesium ions per subunit.</text>
</comment>
<dbReference type="AlphaFoldDB" id="A0A8C8RRD0"/>
<feature type="binding site" evidence="10">
    <location>
        <position position="292"/>
    </location>
    <ligand>
        <name>Mg(2+)</name>
        <dbReference type="ChEBI" id="CHEBI:18420"/>
        <label>1</label>
    </ligand>
</feature>
<keyword evidence="5 8" id="KW-0418">Kinase</keyword>
<keyword evidence="6 8" id="KW-0067">ATP-binding</keyword>
<feature type="domain" description="Inositol-tetrakisphosphate 1-kinase N-terminal" evidence="13">
    <location>
        <begin position="10"/>
        <end position="99"/>
    </location>
</feature>
<evidence type="ECO:0000256" key="10">
    <source>
        <dbReference type="PIRSR" id="PIRSR038186-2"/>
    </source>
</evidence>
<dbReference type="GO" id="GO:0000287">
    <property type="term" value="F:magnesium ion binding"/>
    <property type="evidence" value="ECO:0007669"/>
    <property type="project" value="InterPro"/>
</dbReference>
<dbReference type="Gene3D" id="3.30.1490.220">
    <property type="match status" value="1"/>
</dbReference>
<dbReference type="PIRSF" id="PIRSF038186">
    <property type="entry name" value="ITPK"/>
    <property type="match status" value="1"/>
</dbReference>
<feature type="binding site" evidence="9">
    <location>
        <begin position="185"/>
        <end position="196"/>
    </location>
    <ligand>
        <name>ATP</name>
        <dbReference type="ChEBI" id="CHEBI:30616"/>
    </ligand>
</feature>
<dbReference type="Proteomes" id="UP000694393">
    <property type="component" value="Unplaced"/>
</dbReference>
<proteinExistence type="inferred from homology"/>
<dbReference type="SUPFAM" id="SSF56059">
    <property type="entry name" value="Glutathione synthetase ATP-binding domain-like"/>
    <property type="match status" value="1"/>
</dbReference>
<dbReference type="InterPro" id="IPR040464">
    <property type="entry name" value="InsP(3)kin_ATP-grasp"/>
</dbReference>
<keyword evidence="4 8" id="KW-0547">Nucleotide-binding</keyword>
<dbReference type="PANTHER" id="PTHR14217">
    <property type="entry name" value="INOSITOL-TETRAKISPHOSPHATE 1-KINASE"/>
    <property type="match status" value="1"/>
</dbReference>
<dbReference type="Pfam" id="PF17927">
    <property type="entry name" value="Ins134_P3_kin_N"/>
    <property type="match status" value="1"/>
</dbReference>
<dbReference type="InterPro" id="IPR008656">
    <property type="entry name" value="Inositol_tetrakis-P_1-kinase"/>
</dbReference>
<feature type="binding site" evidence="9">
    <location>
        <position position="164"/>
    </location>
    <ligand>
        <name>1D-myo-inositol 1,3,4-trisphosphate</name>
        <dbReference type="ChEBI" id="CHEBI:58414"/>
    </ligand>
</feature>
<evidence type="ECO:0000256" key="4">
    <source>
        <dbReference type="ARBA" id="ARBA00022741"/>
    </source>
</evidence>
<comment type="catalytic activity">
    <reaction evidence="8">
        <text>1D-myo-inositol 3,4,5,6-tetrakisphosphate + ATP = 1D-myo-inositol 1,3,4,5,6-pentakisphosphate + ADP + H(+)</text>
        <dbReference type="Rhea" id="RHEA:12452"/>
        <dbReference type="ChEBI" id="CHEBI:15378"/>
        <dbReference type="ChEBI" id="CHEBI:30616"/>
        <dbReference type="ChEBI" id="CHEBI:57539"/>
        <dbReference type="ChEBI" id="CHEBI:57733"/>
        <dbReference type="ChEBI" id="CHEBI:456216"/>
        <dbReference type="EC" id="2.7.1.134"/>
    </reaction>
</comment>
<dbReference type="EC" id="2.7.1.134" evidence="8"/>
<dbReference type="GO" id="GO:0032957">
    <property type="term" value="P:inositol trisphosphate metabolic process"/>
    <property type="evidence" value="ECO:0007669"/>
    <property type="project" value="InterPro"/>
</dbReference>
<dbReference type="Gene3D" id="3.40.50.11370">
    <property type="match status" value="1"/>
</dbReference>
<feature type="binding site" evidence="9">
    <location>
        <position position="18"/>
    </location>
    <ligand>
        <name>1D-myo-inositol 1,3,4-trisphosphate</name>
        <dbReference type="ChEBI" id="CHEBI:58414"/>
    </ligand>
</feature>
<evidence type="ECO:0000256" key="3">
    <source>
        <dbReference type="ARBA" id="ARBA00022723"/>
    </source>
</evidence>
<evidence type="ECO:0000259" key="13">
    <source>
        <dbReference type="Pfam" id="PF17927"/>
    </source>
</evidence>
<evidence type="ECO:0000256" key="2">
    <source>
        <dbReference type="ARBA" id="ARBA00022679"/>
    </source>
</evidence>
<evidence type="ECO:0000256" key="8">
    <source>
        <dbReference type="PIRNR" id="PIRNR038186"/>
    </source>
</evidence>
<organism evidence="14 15">
    <name type="scientific">Pelusios castaneus</name>
    <name type="common">West African mud turtle</name>
    <dbReference type="NCBI Taxonomy" id="367368"/>
    <lineage>
        <taxon>Eukaryota</taxon>
        <taxon>Metazoa</taxon>
        <taxon>Chordata</taxon>
        <taxon>Craniata</taxon>
        <taxon>Vertebrata</taxon>
        <taxon>Euteleostomi</taxon>
        <taxon>Archelosauria</taxon>
        <taxon>Testudinata</taxon>
        <taxon>Testudines</taxon>
        <taxon>Pleurodira</taxon>
        <taxon>Pelomedusidae</taxon>
        <taxon>Pelusios</taxon>
    </lineage>
</organism>
<feature type="binding site" evidence="9">
    <location>
        <position position="294"/>
    </location>
    <ligand>
        <name>1D-myo-inositol 1,3,4-trisphosphate</name>
        <dbReference type="ChEBI" id="CHEBI:58414"/>
    </ligand>
</feature>
<dbReference type="PANTHER" id="PTHR14217:SF42">
    <property type="entry name" value="INOSITOL-TETRAKISPHOSPHATE 1-KINASE"/>
    <property type="match status" value="1"/>
</dbReference>
<feature type="binding site" evidence="10">
    <location>
        <position position="294"/>
    </location>
    <ligand>
        <name>Mg(2+)</name>
        <dbReference type="ChEBI" id="CHEBI:18420"/>
        <label>2</label>
    </ligand>
</feature>
<comment type="function">
    <text evidence="8">Kinase that can phosphorylate various inositol polyphosphate such as Ins(3,4,5,6)P4 or Ins(1,3,4)P3.</text>
</comment>
<comment type="similarity">
    <text evidence="1 8">Belongs to the ITPK1 family.</text>
</comment>
<sequence length="392" mass="43893">MPSWTKGKCIGYCLNDKKKKKLNFQGFEDLCRKRGYEVTEIDLAKPLCEQGPFDVIIHKLSDLILESSYNSQSHQLIQDFQAYVETYPSIILLDPLPAVRPLLDRFESYRLLQDLQYQDNCIFSPPYVELNSGTGRDAVAQIWEHGLTFPLICKTRVAHGPSSHEMVLIFNEEGLGEVNAPCLLQSFVNHDAVLFKVFVVGSSHFVVCRPSLKNFPRGQSARRSIFFNSHDVSKPESCSHLTELDEATLEPTPPSNSIVGRAVRGLRSALGLSLFGVDLIVDKQTGRCMAIDVNTFPGYEGVPEFFSALLNHIEMLLESHKQVAKARVLMAEYSLHQRVLHQDVAQESTHEQAHDTGSKPPWVDSSLETPKPAPTDSSFFTLTVLPAVISQH</sequence>
<dbReference type="GO" id="GO:0052725">
    <property type="term" value="F:inositol-1,3,4-trisphosphate 6-kinase activity"/>
    <property type="evidence" value="ECO:0007669"/>
    <property type="project" value="InterPro"/>
</dbReference>
<feature type="compositionally biased region" description="Basic and acidic residues" evidence="11">
    <location>
        <begin position="348"/>
        <end position="357"/>
    </location>
</feature>
<keyword evidence="15" id="KW-1185">Reference proteome</keyword>
<feature type="binding site" evidence="9">
    <location>
        <position position="211"/>
    </location>
    <ligand>
        <name>ATP</name>
        <dbReference type="ChEBI" id="CHEBI:30616"/>
    </ligand>
</feature>
<evidence type="ECO:0000256" key="11">
    <source>
        <dbReference type="SAM" id="MobiDB-lite"/>
    </source>
</evidence>
<name>A0A8C8RRD0_9SAUR</name>
<dbReference type="FunFam" id="3.30.470.20:FF:000047">
    <property type="entry name" value="Inositol-tetrakisphosphate 1-kinase 4"/>
    <property type="match status" value="1"/>
</dbReference>
<feature type="binding site" evidence="9">
    <location>
        <position position="59"/>
    </location>
    <ligand>
        <name>1D-myo-inositol 1,3,4-trisphosphate</name>
        <dbReference type="ChEBI" id="CHEBI:58414"/>
    </ligand>
</feature>
<evidence type="ECO:0000259" key="12">
    <source>
        <dbReference type="Pfam" id="PF05770"/>
    </source>
</evidence>
<evidence type="ECO:0000256" key="5">
    <source>
        <dbReference type="ARBA" id="ARBA00022777"/>
    </source>
</evidence>
<keyword evidence="7 8" id="KW-0460">Magnesium</keyword>
<feature type="binding site" evidence="9">
    <location>
        <position position="105"/>
    </location>
    <ligand>
        <name>ATP</name>
        <dbReference type="ChEBI" id="CHEBI:30616"/>
    </ligand>
</feature>
<evidence type="ECO:0000313" key="14">
    <source>
        <dbReference type="Ensembl" id="ENSPCEP00000009723.1"/>
    </source>
</evidence>
<dbReference type="InterPro" id="IPR041429">
    <property type="entry name" value="ITPK1_N"/>
</dbReference>
<dbReference type="GO" id="GO:0005737">
    <property type="term" value="C:cytoplasm"/>
    <property type="evidence" value="ECO:0007669"/>
    <property type="project" value="TreeGrafter"/>
</dbReference>